<evidence type="ECO:0000256" key="6">
    <source>
        <dbReference type="ARBA" id="ARBA00022840"/>
    </source>
</evidence>
<evidence type="ECO:0000259" key="11">
    <source>
        <dbReference type="Pfam" id="PF00370"/>
    </source>
</evidence>
<evidence type="ECO:0000256" key="5">
    <source>
        <dbReference type="ARBA" id="ARBA00022777"/>
    </source>
</evidence>
<keyword evidence="3 8" id="KW-0808">Transferase</keyword>
<keyword evidence="14" id="KW-1185">Reference proteome</keyword>
<keyword evidence="4 8" id="KW-0547">Nucleotide-binding</keyword>
<dbReference type="InterPro" id="IPR006000">
    <property type="entry name" value="Xylulokinase"/>
</dbReference>
<comment type="catalytic activity">
    <reaction evidence="8 10">
        <text>D-xylulose + ATP = D-xylulose 5-phosphate + ADP + H(+)</text>
        <dbReference type="Rhea" id="RHEA:10964"/>
        <dbReference type="ChEBI" id="CHEBI:15378"/>
        <dbReference type="ChEBI" id="CHEBI:17140"/>
        <dbReference type="ChEBI" id="CHEBI:30616"/>
        <dbReference type="ChEBI" id="CHEBI:57737"/>
        <dbReference type="ChEBI" id="CHEBI:456216"/>
        <dbReference type="EC" id="2.7.1.17"/>
    </reaction>
</comment>
<dbReference type="EMBL" id="JAGQDE010000019">
    <property type="protein sequence ID" value="MBQ0960924.1"/>
    <property type="molecule type" value="Genomic_DNA"/>
</dbReference>
<evidence type="ECO:0000256" key="3">
    <source>
        <dbReference type="ARBA" id="ARBA00022679"/>
    </source>
</evidence>
<accession>A0A940YJZ8</accession>
<dbReference type="Gene3D" id="3.30.420.40">
    <property type="match status" value="2"/>
</dbReference>
<dbReference type="InterPro" id="IPR018485">
    <property type="entry name" value="FGGY_C"/>
</dbReference>
<comment type="similarity">
    <text evidence="1 8 9">Belongs to the FGGY kinase family.</text>
</comment>
<protein>
    <recommendedName>
        <fullName evidence="8 10">Xylulose kinase</fullName>
        <shortName evidence="8 10">Xylulokinase</shortName>
        <ecNumber evidence="8 10">2.7.1.17</ecNumber>
    </recommendedName>
</protein>
<dbReference type="AlphaFoldDB" id="A0A940YJZ8"/>
<dbReference type="PANTHER" id="PTHR43095">
    <property type="entry name" value="SUGAR KINASE"/>
    <property type="match status" value="1"/>
</dbReference>
<feature type="active site" description="Proton acceptor" evidence="8">
    <location>
        <position position="241"/>
    </location>
</feature>
<dbReference type="InterPro" id="IPR000577">
    <property type="entry name" value="Carb_kinase_FGGY"/>
</dbReference>
<dbReference type="GO" id="GO:0005998">
    <property type="term" value="P:xylulose catabolic process"/>
    <property type="evidence" value="ECO:0007669"/>
    <property type="project" value="UniProtKB-UniRule"/>
</dbReference>
<organism evidence="13 14">
    <name type="scientific">Ideonella aquatica</name>
    <dbReference type="NCBI Taxonomy" id="2824119"/>
    <lineage>
        <taxon>Bacteria</taxon>
        <taxon>Pseudomonadati</taxon>
        <taxon>Pseudomonadota</taxon>
        <taxon>Betaproteobacteria</taxon>
        <taxon>Burkholderiales</taxon>
        <taxon>Sphaerotilaceae</taxon>
        <taxon>Ideonella</taxon>
    </lineage>
</organism>
<evidence type="ECO:0000256" key="4">
    <source>
        <dbReference type="ARBA" id="ARBA00022741"/>
    </source>
</evidence>
<dbReference type="GO" id="GO:0005524">
    <property type="term" value="F:ATP binding"/>
    <property type="evidence" value="ECO:0007669"/>
    <property type="project" value="UniProtKB-UniRule"/>
</dbReference>
<evidence type="ECO:0000256" key="8">
    <source>
        <dbReference type="HAMAP-Rule" id="MF_02220"/>
    </source>
</evidence>
<sequence>MSAPCVLGLDLGTSGLKAVLLAADGRLLAEADAPLTVQRPQPDWSEQHPADWLAAADAAVRALRQRAQAADWRAVQALAVAGQMHGAVLLDAAGAVLRPAMLWNDGRAQAQCQQLERRLPQGRQIAANPAMAGFTAPKLLWVAQREAALFDRVAKVLLPKDWLVWQLSGEMLTDTSDASGTWWLDVAARRWSPELLAATGLGIDQMPALREGPDAVGWLRPDWCRAWGLPERVQVAAGAGDNAAGAIGVGAVRPGDGFVSLGTSGVLFVTTGEARACPERTVHSFCHALPGTWHQMAVMLSSASALAWLGSVTGADAATLLAGLDEQPRADAPLFLPYLSGERTPHADPAARASLLGLGAATTRDDLAYAVIEGVAFSFADGLQALRAAGTEPAQLLALGGGARSDVWLQLLADVLDQPLLRPAGAEVGPALGAARLAQLSLGLPATEVLRTPPIARSFLPRPAAQPLLAERLARFRRAWAPCRALAR</sequence>
<evidence type="ECO:0000256" key="10">
    <source>
        <dbReference type="RuleBase" id="RU364073"/>
    </source>
</evidence>
<dbReference type="SUPFAM" id="SSF53067">
    <property type="entry name" value="Actin-like ATPase domain"/>
    <property type="match status" value="2"/>
</dbReference>
<dbReference type="InterPro" id="IPR018483">
    <property type="entry name" value="Carb_kinase_FGGY_CS"/>
</dbReference>
<dbReference type="InterPro" id="IPR050406">
    <property type="entry name" value="FGGY_Carb_Kinase"/>
</dbReference>
<name>A0A940YJZ8_9BURK</name>
<gene>
    <name evidence="8 10 13" type="primary">xylB</name>
    <name evidence="13" type="ORF">KAK06_18355</name>
</gene>
<evidence type="ECO:0000313" key="13">
    <source>
        <dbReference type="EMBL" id="MBQ0960924.1"/>
    </source>
</evidence>
<reference evidence="13" key="1">
    <citation type="submission" date="2021-04" db="EMBL/GenBank/DDBJ databases">
        <title>The genome sequence of Ideonella sp. 4Y11.</title>
        <authorList>
            <person name="Liu Y."/>
        </authorList>
    </citation>
    <scope>NUCLEOTIDE SEQUENCE</scope>
    <source>
        <strain evidence="13">4Y11</strain>
    </source>
</reference>
<evidence type="ECO:0000256" key="9">
    <source>
        <dbReference type="RuleBase" id="RU003733"/>
    </source>
</evidence>
<dbReference type="NCBIfam" id="TIGR01312">
    <property type="entry name" value="XylB"/>
    <property type="match status" value="1"/>
</dbReference>
<dbReference type="EC" id="2.7.1.17" evidence="8 10"/>
<comment type="function">
    <text evidence="8">Catalyzes the phosphorylation of D-xylulose to D-xylulose 5-phosphate.</text>
</comment>
<dbReference type="CDD" id="cd07808">
    <property type="entry name" value="ASKHA_NBD_FGGY_EcXK-like"/>
    <property type="match status" value="1"/>
</dbReference>
<dbReference type="PIRSF" id="PIRSF000538">
    <property type="entry name" value="GlpK"/>
    <property type="match status" value="1"/>
</dbReference>
<evidence type="ECO:0000256" key="2">
    <source>
        <dbReference type="ARBA" id="ARBA00022629"/>
    </source>
</evidence>
<dbReference type="InterPro" id="IPR043129">
    <property type="entry name" value="ATPase_NBD"/>
</dbReference>
<dbReference type="HAMAP" id="MF_02220">
    <property type="entry name" value="XylB"/>
    <property type="match status" value="1"/>
</dbReference>
<evidence type="ECO:0000256" key="1">
    <source>
        <dbReference type="ARBA" id="ARBA00009156"/>
    </source>
</evidence>
<keyword evidence="7 8" id="KW-0119">Carbohydrate metabolism</keyword>
<keyword evidence="5 8" id="KW-0418">Kinase</keyword>
<dbReference type="PANTHER" id="PTHR43095:SF6">
    <property type="entry name" value="XYLULOSE KINASE"/>
    <property type="match status" value="1"/>
</dbReference>
<evidence type="ECO:0000259" key="12">
    <source>
        <dbReference type="Pfam" id="PF02782"/>
    </source>
</evidence>
<dbReference type="GO" id="GO:0004856">
    <property type="term" value="F:D-xylulokinase activity"/>
    <property type="evidence" value="ECO:0007669"/>
    <property type="project" value="UniProtKB-UniRule"/>
</dbReference>
<dbReference type="GO" id="GO:0042732">
    <property type="term" value="P:D-xylose metabolic process"/>
    <property type="evidence" value="ECO:0007669"/>
    <property type="project" value="UniProtKB-KW"/>
</dbReference>
<evidence type="ECO:0000256" key="7">
    <source>
        <dbReference type="ARBA" id="ARBA00023277"/>
    </source>
</evidence>
<feature type="binding site" evidence="8">
    <location>
        <begin position="84"/>
        <end position="85"/>
    </location>
    <ligand>
        <name>substrate</name>
    </ligand>
</feature>
<feature type="site" description="Important for activity" evidence="8">
    <location>
        <position position="10"/>
    </location>
</feature>
<dbReference type="RefSeq" id="WP_210803598.1">
    <property type="nucleotide sequence ID" value="NZ_JAGQDE010000019.1"/>
</dbReference>
<dbReference type="Pfam" id="PF02782">
    <property type="entry name" value="FGGY_C"/>
    <property type="match status" value="1"/>
</dbReference>
<dbReference type="Pfam" id="PF00370">
    <property type="entry name" value="FGGY_N"/>
    <property type="match status" value="1"/>
</dbReference>
<feature type="domain" description="Carbohydrate kinase FGGY C-terminal" evidence="12">
    <location>
        <begin position="258"/>
        <end position="439"/>
    </location>
</feature>
<keyword evidence="2 8" id="KW-0859">Xylose metabolism</keyword>
<evidence type="ECO:0000313" key="14">
    <source>
        <dbReference type="Proteomes" id="UP000678374"/>
    </source>
</evidence>
<comment type="caution">
    <text evidence="13">The sequence shown here is derived from an EMBL/GenBank/DDBJ whole genome shotgun (WGS) entry which is preliminary data.</text>
</comment>
<dbReference type="Proteomes" id="UP000678374">
    <property type="component" value="Unassembled WGS sequence"/>
</dbReference>
<dbReference type="InterPro" id="IPR018484">
    <property type="entry name" value="FGGY_N"/>
</dbReference>
<dbReference type="PROSITE" id="PS00445">
    <property type="entry name" value="FGGY_KINASES_2"/>
    <property type="match status" value="1"/>
</dbReference>
<proteinExistence type="inferred from homology"/>
<keyword evidence="6 8" id="KW-0067">ATP-binding</keyword>
<feature type="domain" description="Carbohydrate kinase FGGY N-terminal" evidence="11">
    <location>
        <begin position="6"/>
        <end position="248"/>
    </location>
</feature>